<organism evidence="1 2">
    <name type="scientific">Araneus ventricosus</name>
    <name type="common">Orbweaver spider</name>
    <name type="synonym">Epeira ventricosa</name>
    <dbReference type="NCBI Taxonomy" id="182803"/>
    <lineage>
        <taxon>Eukaryota</taxon>
        <taxon>Metazoa</taxon>
        <taxon>Ecdysozoa</taxon>
        <taxon>Arthropoda</taxon>
        <taxon>Chelicerata</taxon>
        <taxon>Arachnida</taxon>
        <taxon>Araneae</taxon>
        <taxon>Araneomorphae</taxon>
        <taxon>Entelegynae</taxon>
        <taxon>Araneoidea</taxon>
        <taxon>Araneidae</taxon>
        <taxon>Araneus</taxon>
    </lineage>
</organism>
<dbReference type="Proteomes" id="UP000499080">
    <property type="component" value="Unassembled WGS sequence"/>
</dbReference>
<sequence length="90" mass="9692">MELEICTGHVTGSALFFPDKTSLQAQSSSPQKAAIKLVTLSHSLFAHYINQISLGAVKSPDLQVVLPHIELKYCVFGPVNNAGCHESDIV</sequence>
<reference evidence="1 2" key="1">
    <citation type="journal article" date="2019" name="Sci. Rep.">
        <title>Orb-weaving spider Araneus ventricosus genome elucidates the spidroin gene catalogue.</title>
        <authorList>
            <person name="Kono N."/>
            <person name="Nakamura H."/>
            <person name="Ohtoshi R."/>
            <person name="Moran D.A.P."/>
            <person name="Shinohara A."/>
            <person name="Yoshida Y."/>
            <person name="Fujiwara M."/>
            <person name="Mori M."/>
            <person name="Tomita M."/>
            <person name="Arakawa K."/>
        </authorList>
    </citation>
    <scope>NUCLEOTIDE SEQUENCE [LARGE SCALE GENOMIC DNA]</scope>
</reference>
<dbReference type="AlphaFoldDB" id="A0A4Y2BZP5"/>
<protein>
    <submittedName>
        <fullName evidence="1">Uncharacterized protein</fullName>
    </submittedName>
</protein>
<keyword evidence="2" id="KW-1185">Reference proteome</keyword>
<evidence type="ECO:0000313" key="2">
    <source>
        <dbReference type="Proteomes" id="UP000499080"/>
    </source>
</evidence>
<gene>
    <name evidence="1" type="ORF">AVEN_162998_1</name>
</gene>
<accession>A0A4Y2BZP5</accession>
<dbReference type="EMBL" id="BGPR01000130">
    <property type="protein sequence ID" value="GBL97548.1"/>
    <property type="molecule type" value="Genomic_DNA"/>
</dbReference>
<evidence type="ECO:0000313" key="1">
    <source>
        <dbReference type="EMBL" id="GBL97548.1"/>
    </source>
</evidence>
<name>A0A4Y2BZP5_ARAVE</name>
<comment type="caution">
    <text evidence="1">The sequence shown here is derived from an EMBL/GenBank/DDBJ whole genome shotgun (WGS) entry which is preliminary data.</text>
</comment>
<proteinExistence type="predicted"/>